<name>A0A914Q1D5_9BILA</name>
<proteinExistence type="predicted"/>
<keyword evidence="1" id="KW-1185">Reference proteome</keyword>
<evidence type="ECO:0000313" key="1">
    <source>
        <dbReference type="Proteomes" id="UP000887578"/>
    </source>
</evidence>
<accession>A0A914Q1D5</accession>
<dbReference type="Proteomes" id="UP000887578">
    <property type="component" value="Unplaced"/>
</dbReference>
<evidence type="ECO:0000313" key="2">
    <source>
        <dbReference type="WBParaSite" id="PDA_v2.g24992.t1"/>
    </source>
</evidence>
<sequence length="75" mass="8410">MAVKFVKIRKRVIKKAVVKNSAKIAEDNCKKHVSKIIKEEDVNHNFNGTPSKNILPLFEPTAKPDPEAVKISAEK</sequence>
<organism evidence="1 2">
    <name type="scientific">Panagrolaimus davidi</name>
    <dbReference type="NCBI Taxonomy" id="227884"/>
    <lineage>
        <taxon>Eukaryota</taxon>
        <taxon>Metazoa</taxon>
        <taxon>Ecdysozoa</taxon>
        <taxon>Nematoda</taxon>
        <taxon>Chromadorea</taxon>
        <taxon>Rhabditida</taxon>
        <taxon>Tylenchina</taxon>
        <taxon>Panagrolaimomorpha</taxon>
        <taxon>Panagrolaimoidea</taxon>
        <taxon>Panagrolaimidae</taxon>
        <taxon>Panagrolaimus</taxon>
    </lineage>
</organism>
<dbReference type="WBParaSite" id="PDA_v2.g24992.t1">
    <property type="protein sequence ID" value="PDA_v2.g24992.t1"/>
    <property type="gene ID" value="PDA_v2.g24992"/>
</dbReference>
<reference evidence="2" key="1">
    <citation type="submission" date="2022-11" db="UniProtKB">
        <authorList>
            <consortium name="WormBaseParasite"/>
        </authorList>
    </citation>
    <scope>IDENTIFICATION</scope>
</reference>
<dbReference type="AlphaFoldDB" id="A0A914Q1D5"/>
<protein>
    <submittedName>
        <fullName evidence="2">Uncharacterized protein</fullName>
    </submittedName>
</protein>